<reference evidence="1" key="2">
    <citation type="journal article" date="2015" name="Fish Shellfish Immunol.">
        <title>Early steps in the European eel (Anguilla anguilla)-Vibrio vulnificus interaction in the gills: Role of the RtxA13 toxin.</title>
        <authorList>
            <person name="Callol A."/>
            <person name="Pajuelo D."/>
            <person name="Ebbesson L."/>
            <person name="Teles M."/>
            <person name="MacKenzie S."/>
            <person name="Amaro C."/>
        </authorList>
    </citation>
    <scope>NUCLEOTIDE SEQUENCE</scope>
</reference>
<reference evidence="1" key="1">
    <citation type="submission" date="2014-11" db="EMBL/GenBank/DDBJ databases">
        <authorList>
            <person name="Amaro Gonzalez C."/>
        </authorList>
    </citation>
    <scope>NUCLEOTIDE SEQUENCE</scope>
</reference>
<sequence length="39" mass="4494">MQGERQITTANRIFLFSILLLLELNSSSKKNSWDAKVKL</sequence>
<dbReference type="EMBL" id="GBXM01040586">
    <property type="protein sequence ID" value="JAH67991.1"/>
    <property type="molecule type" value="Transcribed_RNA"/>
</dbReference>
<proteinExistence type="predicted"/>
<name>A0A0E9UQG9_ANGAN</name>
<organism evidence="1">
    <name type="scientific">Anguilla anguilla</name>
    <name type="common">European freshwater eel</name>
    <name type="synonym">Muraena anguilla</name>
    <dbReference type="NCBI Taxonomy" id="7936"/>
    <lineage>
        <taxon>Eukaryota</taxon>
        <taxon>Metazoa</taxon>
        <taxon>Chordata</taxon>
        <taxon>Craniata</taxon>
        <taxon>Vertebrata</taxon>
        <taxon>Euteleostomi</taxon>
        <taxon>Actinopterygii</taxon>
        <taxon>Neopterygii</taxon>
        <taxon>Teleostei</taxon>
        <taxon>Anguilliformes</taxon>
        <taxon>Anguillidae</taxon>
        <taxon>Anguilla</taxon>
    </lineage>
</organism>
<dbReference type="AlphaFoldDB" id="A0A0E9UQG9"/>
<evidence type="ECO:0000313" key="1">
    <source>
        <dbReference type="EMBL" id="JAH67991.1"/>
    </source>
</evidence>
<protein>
    <submittedName>
        <fullName evidence="1">Uncharacterized protein</fullName>
    </submittedName>
</protein>
<dbReference type="EMBL" id="GBXM01041108">
    <property type="protein sequence ID" value="JAH67469.1"/>
    <property type="molecule type" value="Transcribed_RNA"/>
</dbReference>
<accession>A0A0E9UQG9</accession>